<reference evidence="3 4" key="1">
    <citation type="submission" date="2013-11" db="EMBL/GenBank/DDBJ databases">
        <title>Metagenomic analysis of a methanogenic consortium involved in long chain n-alkane degradation.</title>
        <authorList>
            <person name="Davidova I.A."/>
            <person name="Callaghan A.V."/>
            <person name="Wawrik B."/>
            <person name="Pruitt S."/>
            <person name="Marks C."/>
            <person name="Duncan K.E."/>
            <person name="Suflita J.M."/>
        </authorList>
    </citation>
    <scope>NUCLEOTIDE SEQUENCE [LARGE SCALE GENOMIC DNA]</scope>
    <source>
        <strain evidence="3 4">SPR</strain>
    </source>
</reference>
<dbReference type="STRING" id="1429043.X474_10755"/>
<protein>
    <submittedName>
        <fullName evidence="3">Uncharacterized protein</fullName>
    </submittedName>
</protein>
<dbReference type="PATRIC" id="fig|1429043.3.peg.2282"/>
<dbReference type="RefSeq" id="WP_052515062.1">
    <property type="nucleotide sequence ID" value="NZ_AZAC01000012.1"/>
</dbReference>
<keyword evidence="2" id="KW-0812">Transmembrane</keyword>
<gene>
    <name evidence="3" type="ORF">X474_10755</name>
</gene>
<dbReference type="OrthoDB" id="5415158at2"/>
<evidence type="ECO:0000313" key="4">
    <source>
        <dbReference type="Proteomes" id="UP000032233"/>
    </source>
</evidence>
<evidence type="ECO:0000256" key="1">
    <source>
        <dbReference type="SAM" id="MobiDB-lite"/>
    </source>
</evidence>
<evidence type="ECO:0000313" key="3">
    <source>
        <dbReference type="EMBL" id="KIX14105.1"/>
    </source>
</evidence>
<keyword evidence="2" id="KW-0472">Membrane</keyword>
<proteinExistence type="predicted"/>
<dbReference type="AlphaFoldDB" id="A0A0D2JX05"/>
<feature type="transmembrane region" description="Helical" evidence="2">
    <location>
        <begin position="20"/>
        <end position="40"/>
    </location>
</feature>
<sequence>MAAFNDSQTSLTLKKRPSRWPWILGLALVAAALAAVFLFWGDSQEITTSKTADSKDAKSDQALIVDHNTAKGNVPDSNLDSADTPPDSPKPSAHGKVVRIKTSESQNQVQVQGPAAEEQKARKKPYGVSKSLDAVLRSDETIKIGNKEVSIAELERKLVVEQRGEVIDKPLDKKPRITAWGVYMVRPGENLWDIHFRLLKEYMSSRGVKLAENADNPTPNGYSTGVGKVLKFAEHMVGVFNMKTRHMDSNLNLLEPGAKIVVYNLSEIFEQLAKIDPHDLSGVMYDGRVLLFPESQKAEPGGPTGSKKE</sequence>
<keyword evidence="4" id="KW-1185">Reference proteome</keyword>
<evidence type="ECO:0000256" key="2">
    <source>
        <dbReference type="SAM" id="Phobius"/>
    </source>
</evidence>
<accession>A0A0D2JX05</accession>
<comment type="caution">
    <text evidence="3">The sequence shown here is derived from an EMBL/GenBank/DDBJ whole genome shotgun (WGS) entry which is preliminary data.</text>
</comment>
<dbReference type="InParanoid" id="A0A0D2JX05"/>
<feature type="region of interest" description="Disordered" evidence="1">
    <location>
        <begin position="69"/>
        <end position="124"/>
    </location>
</feature>
<organism evidence="3 4">
    <name type="scientific">Dethiosulfatarculus sandiegensis</name>
    <dbReference type="NCBI Taxonomy" id="1429043"/>
    <lineage>
        <taxon>Bacteria</taxon>
        <taxon>Pseudomonadati</taxon>
        <taxon>Thermodesulfobacteriota</taxon>
        <taxon>Desulfarculia</taxon>
        <taxon>Desulfarculales</taxon>
        <taxon>Desulfarculaceae</taxon>
        <taxon>Dethiosulfatarculus</taxon>
    </lineage>
</organism>
<keyword evidence="2" id="KW-1133">Transmembrane helix</keyword>
<dbReference type="Proteomes" id="UP000032233">
    <property type="component" value="Unassembled WGS sequence"/>
</dbReference>
<dbReference type="EMBL" id="AZAC01000012">
    <property type="protein sequence ID" value="KIX14105.1"/>
    <property type="molecule type" value="Genomic_DNA"/>
</dbReference>
<name>A0A0D2JX05_9BACT</name>